<protein>
    <submittedName>
        <fullName evidence="2">Uncharacterized protein</fullName>
    </submittedName>
</protein>
<dbReference type="EMBL" id="OC002195">
    <property type="protein sequence ID" value="CAD7261430.1"/>
    <property type="molecule type" value="Genomic_DNA"/>
</dbReference>
<evidence type="ECO:0000313" key="2">
    <source>
        <dbReference type="EMBL" id="CAD7261430.1"/>
    </source>
</evidence>
<dbReference type="AlphaFoldDB" id="A0A7R9G058"/>
<accession>A0A7R9G058</accession>
<organism evidence="2">
    <name type="scientific">Timema shepardi</name>
    <name type="common">Walking stick</name>
    <dbReference type="NCBI Taxonomy" id="629360"/>
    <lineage>
        <taxon>Eukaryota</taxon>
        <taxon>Metazoa</taxon>
        <taxon>Ecdysozoa</taxon>
        <taxon>Arthropoda</taxon>
        <taxon>Hexapoda</taxon>
        <taxon>Insecta</taxon>
        <taxon>Pterygota</taxon>
        <taxon>Neoptera</taxon>
        <taxon>Polyneoptera</taxon>
        <taxon>Phasmatodea</taxon>
        <taxon>Timematodea</taxon>
        <taxon>Timematoidea</taxon>
        <taxon>Timematidae</taxon>
        <taxon>Timema</taxon>
    </lineage>
</organism>
<name>A0A7R9G058_TIMSH</name>
<proteinExistence type="predicted"/>
<evidence type="ECO:0000256" key="1">
    <source>
        <dbReference type="SAM" id="MobiDB-lite"/>
    </source>
</evidence>
<gene>
    <name evidence="2" type="ORF">TSIB3V08_LOCUS5570</name>
</gene>
<reference evidence="2" key="1">
    <citation type="submission" date="2020-11" db="EMBL/GenBank/DDBJ databases">
        <authorList>
            <person name="Tran Van P."/>
        </authorList>
    </citation>
    <scope>NUCLEOTIDE SEQUENCE</scope>
</reference>
<sequence>METAGMLRSLLGSPHHHATTAVVELPTSPHARLSILDTCHRKIRLLGGGPVAFLGGLVARVTSYVLWEMYSGGTGNFPFVADQFVPLSTVARTAGLAAQHTLSKKKLPPSHQSTARDTGLSLPGSPAFLPSPSYVRMRTTVKHHVAGTVKCTVPYKDLCSVCRKDSRQGETLKGGEGLPHYGETLKGGEGLPHYGETLKGGEGLPHYGETLKGGEGLLHYGETLKGGKALLHYGETLKGGKALLHYGETLKGGKGLLHYGETLKGGKALLHYGETLKGGKGLPHYGETLKGG</sequence>
<feature type="region of interest" description="Disordered" evidence="1">
    <location>
        <begin position="100"/>
        <end position="124"/>
    </location>
</feature>